<dbReference type="PANTHER" id="PTHR46423">
    <property type="entry name" value="RNA POLYMERASE II-ASSOCIATED PROTEIN 3"/>
    <property type="match status" value="1"/>
</dbReference>
<dbReference type="AlphaFoldDB" id="A0A2C6L7E5"/>
<dbReference type="GeneID" id="94426013"/>
<organism evidence="3 4">
    <name type="scientific">Cystoisospora suis</name>
    <dbReference type="NCBI Taxonomy" id="483139"/>
    <lineage>
        <taxon>Eukaryota</taxon>
        <taxon>Sar</taxon>
        <taxon>Alveolata</taxon>
        <taxon>Apicomplexa</taxon>
        <taxon>Conoidasida</taxon>
        <taxon>Coccidia</taxon>
        <taxon>Eucoccidiorida</taxon>
        <taxon>Eimeriorina</taxon>
        <taxon>Sarcocystidae</taxon>
        <taxon>Cystoisospora</taxon>
    </lineage>
</organism>
<keyword evidence="1" id="KW-0802">TPR repeat</keyword>
<dbReference type="InterPro" id="IPR011990">
    <property type="entry name" value="TPR-like_helical_dom_sf"/>
</dbReference>
<feature type="region of interest" description="Disordered" evidence="2">
    <location>
        <begin position="38"/>
        <end position="92"/>
    </location>
</feature>
<evidence type="ECO:0000313" key="3">
    <source>
        <dbReference type="EMBL" id="PHJ23538.1"/>
    </source>
</evidence>
<dbReference type="SUPFAM" id="SSF48452">
    <property type="entry name" value="TPR-like"/>
    <property type="match status" value="1"/>
</dbReference>
<sequence>MAGMAIQTQIRHNAEEIRSYFEDLKKWEEEMKKKDKVARELRKADGGASHPCKGPEPCKGSQVAKANKAPDIEPREPSKKTPQACEGRKKLARDENTLPAYYAAWDKFSVDDELKKIDEAEENEGTEVKSSGLITAPPVAIQKGECLAKVTKEHQQTRSKMKVQARVRTAVNIASSEVPRKEEEAVLLEEAEKACQQALTHNSLGLRHYRTGSSRSAVKCFGLALDELSKKTPSCPESPSSSSVQPRSLILDHYKKLRSVFLSNQAFAQLTLSRVSVALEQEKAAQSAWSESPLVPFLHAACMRREGRINDALDALESLESELAQGYHETGGPSRETETTDQSTHRSSACESAVATRSEQTEENFLGRSFMVRTLQALATRDFSWLSQNIAICRTPARERQLTVAPTTVTVNPGVGPRSEPSPVTFGSVTSLADHLGEELRDLRAIQKVHRLDMRRDRQRRSYEESVDLLRRMQLIKLQQSSASIRAYAHEDSRSKRKEGEGKGRQNKQMHGERSAELDRVARRLASTPSRRLIIQTLRAECPGAEPGCQETLAKNGAASPMCKPRNREGTDSSPNRENVGDSAAENTESTTTHGIYNSSEPEVKENPGHHAQEKDQRGKWKHTSRTPCLPQTFFAFLRQWKAKCSHSSRTHSLQRPQLDPATSTRSRRDAARTTSPQASSHPQEPRRLQRGQQQQMNGTRGGEGGQGDGKALAISSRTAKAGAGLGGRVAEESPGTKASSDPRGTMVTSDCFTPPLSALPLNQEAGCPACVAGRGALLEQLAAAGLVRKIFKVSLEADILSEITQVLTRLFVTVLQDTRTAERQIEDHLKYESTLPDSCDRGVDRTRANSHGNGGRSEPAGDSVQTRLKGQLPVERQANEKETMASRVRKESLSEAEWHLTHWTKRRVATVTAEVLAQLNQSEGRTWTILFQLAPDELQGLNNLIRLSLENTDPPVACSSCGSLSDDRKTRQQEGNSSFPSLQSHESQTESGEEDALWRERRKTLQDLLSQISSLGVE</sequence>
<feature type="compositionally biased region" description="Polar residues" evidence="2">
    <location>
        <begin position="585"/>
        <end position="601"/>
    </location>
</feature>
<feature type="region of interest" description="Disordered" evidence="2">
    <location>
        <begin position="723"/>
        <end position="746"/>
    </location>
</feature>
<evidence type="ECO:0000256" key="2">
    <source>
        <dbReference type="SAM" id="MobiDB-lite"/>
    </source>
</evidence>
<gene>
    <name evidence="3" type="ORF">CSUI_002602</name>
</gene>
<dbReference type="RefSeq" id="XP_067925213.1">
    <property type="nucleotide sequence ID" value="XM_068062802.1"/>
</dbReference>
<dbReference type="EMBL" id="MIGC01001083">
    <property type="protein sequence ID" value="PHJ23538.1"/>
    <property type="molecule type" value="Genomic_DNA"/>
</dbReference>
<feature type="compositionally biased region" description="Basic and acidic residues" evidence="2">
    <location>
        <begin position="839"/>
        <end position="848"/>
    </location>
</feature>
<feature type="region of interest" description="Disordered" evidence="2">
    <location>
        <begin position="837"/>
        <end position="889"/>
    </location>
</feature>
<feature type="region of interest" description="Disordered" evidence="2">
    <location>
        <begin position="483"/>
        <end position="520"/>
    </location>
</feature>
<evidence type="ECO:0000313" key="4">
    <source>
        <dbReference type="Proteomes" id="UP000221165"/>
    </source>
</evidence>
<feature type="region of interest" description="Disordered" evidence="2">
    <location>
        <begin position="544"/>
        <end position="627"/>
    </location>
</feature>
<proteinExistence type="predicted"/>
<name>A0A2C6L7E5_9APIC</name>
<feature type="compositionally biased region" description="Basic and acidic residues" evidence="2">
    <location>
        <begin position="488"/>
        <end position="520"/>
    </location>
</feature>
<dbReference type="OrthoDB" id="330486at2759"/>
<feature type="compositionally biased region" description="Gly residues" evidence="2">
    <location>
        <begin position="700"/>
        <end position="709"/>
    </location>
</feature>
<protein>
    <submittedName>
        <fullName evidence="3">Tetratricopeptide repeat protein</fullName>
    </submittedName>
</protein>
<feature type="compositionally biased region" description="Basic and acidic residues" evidence="2">
    <location>
        <begin position="878"/>
        <end position="889"/>
    </location>
</feature>
<keyword evidence="4" id="KW-1185">Reference proteome</keyword>
<evidence type="ECO:0000256" key="1">
    <source>
        <dbReference type="ARBA" id="ARBA00022803"/>
    </source>
</evidence>
<reference evidence="3 4" key="1">
    <citation type="journal article" date="2017" name="Int. J. Parasitol.">
        <title>The genome of the protozoan parasite Cystoisospora suis and a reverse vaccinology approach to identify vaccine candidates.</title>
        <authorList>
            <person name="Palmieri N."/>
            <person name="Shrestha A."/>
            <person name="Ruttkowski B."/>
            <person name="Beck T."/>
            <person name="Vogl C."/>
            <person name="Tomley F."/>
            <person name="Blake D.P."/>
            <person name="Joachim A."/>
        </authorList>
    </citation>
    <scope>NUCLEOTIDE SEQUENCE [LARGE SCALE GENOMIC DNA]</scope>
    <source>
        <strain evidence="3 4">Wien I</strain>
    </source>
</reference>
<dbReference type="VEuPathDB" id="ToxoDB:CSUI_002602"/>
<feature type="compositionally biased region" description="Basic and acidic residues" evidence="2">
    <location>
        <begin position="602"/>
        <end position="619"/>
    </location>
</feature>
<accession>A0A2C6L7E5</accession>
<dbReference type="GO" id="GO:0101031">
    <property type="term" value="C:protein folding chaperone complex"/>
    <property type="evidence" value="ECO:0007669"/>
    <property type="project" value="TreeGrafter"/>
</dbReference>
<dbReference type="Proteomes" id="UP000221165">
    <property type="component" value="Unassembled WGS sequence"/>
</dbReference>
<feature type="compositionally biased region" description="Polar residues" evidence="2">
    <location>
        <begin position="974"/>
        <end position="991"/>
    </location>
</feature>
<feature type="region of interest" description="Disordered" evidence="2">
    <location>
        <begin position="325"/>
        <end position="358"/>
    </location>
</feature>
<feature type="region of interest" description="Disordered" evidence="2">
    <location>
        <begin position="647"/>
        <end position="711"/>
    </location>
</feature>
<dbReference type="PANTHER" id="PTHR46423:SF1">
    <property type="entry name" value="RNA POLYMERASE II-ASSOCIATED PROTEIN 3"/>
    <property type="match status" value="1"/>
</dbReference>
<feature type="region of interest" description="Disordered" evidence="2">
    <location>
        <begin position="961"/>
        <end position="998"/>
    </location>
</feature>
<dbReference type="InterPro" id="IPR051966">
    <property type="entry name" value="RPAP3"/>
</dbReference>
<feature type="compositionally biased region" description="Polar residues" evidence="2">
    <location>
        <begin position="340"/>
        <end position="358"/>
    </location>
</feature>
<feature type="compositionally biased region" description="Basic and acidic residues" evidence="2">
    <location>
        <begin position="68"/>
        <end position="79"/>
    </location>
</feature>
<comment type="caution">
    <text evidence="3">The sequence shown here is derived from an EMBL/GenBank/DDBJ whole genome shotgun (WGS) entry which is preliminary data.</text>
</comment>